<keyword evidence="4" id="KW-1185">Reference proteome</keyword>
<protein>
    <submittedName>
        <fullName evidence="3">GTP-binding protein</fullName>
    </submittedName>
</protein>
<evidence type="ECO:0000313" key="3">
    <source>
        <dbReference type="EMBL" id="GAA5145802.1"/>
    </source>
</evidence>
<dbReference type="InterPro" id="IPR011629">
    <property type="entry name" value="CobW-like_C"/>
</dbReference>
<dbReference type="PANTHER" id="PTHR43603:SF1">
    <property type="entry name" value="ZINC-REGULATED GTPASE METALLOPROTEIN ACTIVATOR 1"/>
    <property type="match status" value="1"/>
</dbReference>
<evidence type="ECO:0000256" key="1">
    <source>
        <dbReference type="ARBA" id="ARBA00045658"/>
    </source>
</evidence>
<dbReference type="InterPro" id="IPR003495">
    <property type="entry name" value="CobW/HypB/UreG_nucleotide-bd"/>
</dbReference>
<reference evidence="4" key="1">
    <citation type="journal article" date="2019" name="Int. J. Syst. Evol. Microbiol.">
        <title>The Global Catalogue of Microorganisms (GCM) 10K type strain sequencing project: providing services to taxonomists for standard genome sequencing and annotation.</title>
        <authorList>
            <consortium name="The Broad Institute Genomics Platform"/>
            <consortium name="The Broad Institute Genome Sequencing Center for Infectious Disease"/>
            <person name="Wu L."/>
            <person name="Ma J."/>
        </authorList>
    </citation>
    <scope>NUCLEOTIDE SEQUENCE [LARGE SCALE GENOMIC DNA]</scope>
    <source>
        <strain evidence="4">JCM 18053</strain>
    </source>
</reference>
<sequence length="397" mass="44145">MHYKHMRVTLISGFLGSGKTTLLRRLLRQCRGQRLGVIVNDMSSLDVDGDLVRSGQRLSESTGNFISLAAGSISGSQRQAFARVLDDWSPRRDLDHILVETSGSSHPWPLIEEINHRSTYTMGCVVTLIDARAFAEDQDGGVLLHQSLIHNKEIGRRTEANLMAEQIQCSNLLLLTKTDRTPPEALPGMMECLKRLNPLAAIHPVTHGDISPALLLEGPCCKVDEVCRLALAGMGSIGQEALGESSSYGIGSAELTDPRPFHPQRLWDLFHLQLGQGVHRSKGFIWLASRDEQVLLWNQAAGSMGLELLAYWKAALVKDPLGKLLPEEIAHLQLQLKKADPRFGDRLNEMTVIGTDRDRNALMDGLRQCLCTEPEVRHWQRGGTFEDPWPQILRPIP</sequence>
<comment type="caution">
    <text evidence="3">The sequence shown here is derived from an EMBL/GenBank/DDBJ whole genome shotgun (WGS) entry which is preliminary data.</text>
</comment>
<dbReference type="PANTHER" id="PTHR43603">
    <property type="entry name" value="COBW DOMAIN-CONTAINING PROTEIN DDB_G0274527"/>
    <property type="match status" value="1"/>
</dbReference>
<evidence type="ECO:0000313" key="4">
    <source>
        <dbReference type="Proteomes" id="UP001499852"/>
    </source>
</evidence>
<comment type="function">
    <text evidence="1">Zinc chaperone that directly transfers zinc cofactor to target proteins, thereby activating them. Zinc is transferred from the CXCC motif in the GTPase domain to the zinc binding site in target proteins in a process requiring GTP hydrolysis.</text>
</comment>
<dbReference type="SMART" id="SM00833">
    <property type="entry name" value="CobW_C"/>
    <property type="match status" value="1"/>
</dbReference>
<dbReference type="Pfam" id="PF07683">
    <property type="entry name" value="CobW_C"/>
    <property type="match status" value="1"/>
</dbReference>
<proteinExistence type="predicted"/>
<gene>
    <name evidence="3" type="ORF">GCM10023213_37910</name>
</gene>
<dbReference type="Gene3D" id="3.40.50.300">
    <property type="entry name" value="P-loop containing nucleotide triphosphate hydrolases"/>
    <property type="match status" value="1"/>
</dbReference>
<organism evidence="3 4">
    <name type="scientific">Prosthecobacter algae</name>
    <dbReference type="NCBI Taxonomy" id="1144682"/>
    <lineage>
        <taxon>Bacteria</taxon>
        <taxon>Pseudomonadati</taxon>
        <taxon>Verrucomicrobiota</taxon>
        <taxon>Verrucomicrobiia</taxon>
        <taxon>Verrucomicrobiales</taxon>
        <taxon>Verrucomicrobiaceae</taxon>
        <taxon>Prosthecobacter</taxon>
    </lineage>
</organism>
<feature type="domain" description="CobW C-terminal" evidence="2">
    <location>
        <begin position="250"/>
        <end position="370"/>
    </location>
</feature>
<evidence type="ECO:0000259" key="2">
    <source>
        <dbReference type="SMART" id="SM00833"/>
    </source>
</evidence>
<name>A0ABP9PFI4_9BACT</name>
<accession>A0ABP9PFI4</accession>
<dbReference type="SUPFAM" id="SSF52540">
    <property type="entry name" value="P-loop containing nucleoside triphosphate hydrolases"/>
    <property type="match status" value="1"/>
</dbReference>
<dbReference type="Proteomes" id="UP001499852">
    <property type="component" value="Unassembled WGS sequence"/>
</dbReference>
<dbReference type="InterPro" id="IPR051927">
    <property type="entry name" value="Zn_Chap_cDPG_Synth"/>
</dbReference>
<dbReference type="EMBL" id="BAABIA010000008">
    <property type="protein sequence ID" value="GAA5145802.1"/>
    <property type="molecule type" value="Genomic_DNA"/>
</dbReference>
<dbReference type="Pfam" id="PF02492">
    <property type="entry name" value="cobW"/>
    <property type="match status" value="1"/>
</dbReference>
<dbReference type="InterPro" id="IPR027417">
    <property type="entry name" value="P-loop_NTPase"/>
</dbReference>